<evidence type="ECO:0000313" key="1">
    <source>
        <dbReference type="EMBL" id="AMR73344.1"/>
    </source>
</evidence>
<accession>A0A142J8A5</accession>
<dbReference type="EMBL" id="KT693172">
    <property type="protein sequence ID" value="AMR73344.1"/>
    <property type="molecule type" value="Genomic_DNA"/>
</dbReference>
<feature type="non-terminal residue" evidence="1">
    <location>
        <position position="60"/>
    </location>
</feature>
<keyword evidence="1" id="KW-0946">Virion</keyword>
<gene>
    <name evidence="1" type="primary">AV1</name>
</gene>
<protein>
    <submittedName>
        <fullName evidence="1">Coat protein</fullName>
    </submittedName>
</protein>
<reference evidence="1" key="1">
    <citation type="submission" date="2015-08" db="EMBL/GenBank/DDBJ databases">
        <title>Molecular variability of Merremia mosaic virus infecting tomatoes in Venezuela.</title>
        <authorList>
            <person name="Romay G."/>
            <person name="Geraud-Pouey F."/>
            <person name="Chirinos D.T."/>
            <person name="Galindo-Castro I."/>
            <person name="Franco M.A."/>
        </authorList>
    </citation>
    <scope>NUCLEOTIDE SEQUENCE</scope>
    <source>
        <strain evidence="1">VE05-328</strain>
    </source>
</reference>
<sequence>MVKRDAPWRLMAGTTKVSRSANFSPREVWALKLLPGLTGPCIGSPEFIAHCEGLMFPKVV</sequence>
<keyword evidence="1" id="KW-0167">Capsid protein</keyword>
<name>A0A142J8A5_9GEMI</name>
<dbReference type="GO" id="GO:0019028">
    <property type="term" value="C:viral capsid"/>
    <property type="evidence" value="ECO:0007669"/>
    <property type="project" value="UniProtKB-KW"/>
</dbReference>
<organism evidence="1">
    <name type="scientific">Merremia mosaic virus</name>
    <dbReference type="NCBI Taxonomy" id="77813"/>
    <lineage>
        <taxon>Viruses</taxon>
        <taxon>Monodnaviria</taxon>
        <taxon>Shotokuvirae</taxon>
        <taxon>Cressdnaviricota</taxon>
        <taxon>Repensiviricetes</taxon>
        <taxon>Geplafuvirales</taxon>
        <taxon>Geminiviridae</taxon>
        <taxon>Begomovirus</taxon>
        <taxon>Begomovirus merremiae</taxon>
    </lineage>
</organism>
<proteinExistence type="predicted"/>